<evidence type="ECO:0000313" key="1">
    <source>
        <dbReference type="EMBL" id="CAH0403162.1"/>
    </source>
</evidence>
<evidence type="ECO:0008006" key="3">
    <source>
        <dbReference type="Google" id="ProtNLM"/>
    </source>
</evidence>
<organism evidence="1 2">
    <name type="scientific">Chilo suppressalis</name>
    <name type="common">Asiatic rice borer moth</name>
    <dbReference type="NCBI Taxonomy" id="168631"/>
    <lineage>
        <taxon>Eukaryota</taxon>
        <taxon>Metazoa</taxon>
        <taxon>Ecdysozoa</taxon>
        <taxon>Arthropoda</taxon>
        <taxon>Hexapoda</taxon>
        <taxon>Insecta</taxon>
        <taxon>Pterygota</taxon>
        <taxon>Neoptera</taxon>
        <taxon>Endopterygota</taxon>
        <taxon>Lepidoptera</taxon>
        <taxon>Glossata</taxon>
        <taxon>Ditrysia</taxon>
        <taxon>Pyraloidea</taxon>
        <taxon>Crambidae</taxon>
        <taxon>Crambinae</taxon>
        <taxon>Chilo</taxon>
    </lineage>
</organism>
<dbReference type="PANTHER" id="PTHR37162">
    <property type="entry name" value="HAT FAMILY DIMERISATION DOMAINCONTAINING PROTEIN-RELATED"/>
    <property type="match status" value="1"/>
</dbReference>
<dbReference type="InterPro" id="IPR012337">
    <property type="entry name" value="RNaseH-like_sf"/>
</dbReference>
<keyword evidence="2" id="KW-1185">Reference proteome</keyword>
<dbReference type="EMBL" id="OU963915">
    <property type="protein sequence ID" value="CAH0403162.1"/>
    <property type="molecule type" value="Genomic_DNA"/>
</dbReference>
<protein>
    <recommendedName>
        <fullName evidence="3">HAT C-terminal dimerisation domain-containing protein</fullName>
    </recommendedName>
</protein>
<name>A0ABN8B9K1_CHISP</name>
<reference evidence="1" key="1">
    <citation type="submission" date="2021-12" db="EMBL/GenBank/DDBJ databases">
        <authorList>
            <person name="King R."/>
        </authorList>
    </citation>
    <scope>NUCLEOTIDE SEQUENCE</scope>
</reference>
<dbReference type="Proteomes" id="UP001153292">
    <property type="component" value="Chromosome 22"/>
</dbReference>
<evidence type="ECO:0000313" key="2">
    <source>
        <dbReference type="Proteomes" id="UP001153292"/>
    </source>
</evidence>
<gene>
    <name evidence="1" type="ORF">CHILSU_LOCUS6424</name>
</gene>
<dbReference type="PANTHER" id="PTHR37162:SF1">
    <property type="entry name" value="BED-TYPE DOMAIN-CONTAINING PROTEIN"/>
    <property type="match status" value="1"/>
</dbReference>
<sequence length="359" mass="41498">MCATRWISIEPAIARILAQWDELKLHFQLTQRAENCYTATLLYSMFQDQRNKLYLIYLKSVLSEVQQTLKIFESKGADPVLLLDTLKKLIESLCRKIINSNSRVEYYVERVNDYVDPNPYMGYSFEDALSKSTLENAEKKALKQRCIDFTLKLISELQQRLPDNFKNLETMTALSVKETLTRNKPVQRIVHLGEAFCLIPEDIDIILVQYRNIGEHDWENKDDTIKFWCEVLKYKDAAGNNLYQEHGKLAKIFLSLPHSYAYICVDVERVFSSMNIIKTKNRNKMGLKTMTSILHIRWGLKRLKESCCSHKVPTEIIKKCGSSLKYSFKLAKNTDVNQPSTSSASADMILENSDADSDF</sequence>
<proteinExistence type="predicted"/>
<dbReference type="SUPFAM" id="SSF53098">
    <property type="entry name" value="Ribonuclease H-like"/>
    <property type="match status" value="1"/>
</dbReference>
<accession>A0ABN8B9K1</accession>